<dbReference type="AlphaFoldDB" id="A0A7R9I402"/>
<gene>
    <name evidence="1" type="ORF">TBIB3V08_LOCUS7013</name>
</gene>
<evidence type="ECO:0000313" key="1">
    <source>
        <dbReference type="EMBL" id="CAD7444640.1"/>
    </source>
</evidence>
<name>A0A7R9I402_9NEOP</name>
<protein>
    <submittedName>
        <fullName evidence="1">Uncharacterized protein</fullName>
    </submittedName>
</protein>
<proteinExistence type="predicted"/>
<organism evidence="1">
    <name type="scientific">Timema bartmani</name>
    <dbReference type="NCBI Taxonomy" id="61472"/>
    <lineage>
        <taxon>Eukaryota</taxon>
        <taxon>Metazoa</taxon>
        <taxon>Ecdysozoa</taxon>
        <taxon>Arthropoda</taxon>
        <taxon>Hexapoda</taxon>
        <taxon>Insecta</taxon>
        <taxon>Pterygota</taxon>
        <taxon>Neoptera</taxon>
        <taxon>Polyneoptera</taxon>
        <taxon>Phasmatodea</taxon>
        <taxon>Timematodea</taxon>
        <taxon>Timematoidea</taxon>
        <taxon>Timematidae</taxon>
        <taxon>Timema</taxon>
    </lineage>
</organism>
<reference evidence="1" key="1">
    <citation type="submission" date="2020-11" db="EMBL/GenBank/DDBJ databases">
        <authorList>
            <person name="Tran Van P."/>
        </authorList>
    </citation>
    <scope>NUCLEOTIDE SEQUENCE</scope>
</reference>
<dbReference type="EMBL" id="OD566781">
    <property type="protein sequence ID" value="CAD7444640.1"/>
    <property type="molecule type" value="Genomic_DNA"/>
</dbReference>
<sequence length="129" mass="15321">MSRPEKSIRQYFYERGGGMVGTLNEINQTHLLRKFPRCDVTAGQVCQARCNPLRKIASISLSRQRRYERLKRSKYRFENQHKHLRPVETPYLKNLVLKFCLRHRQEEILGSTNKLPTLITSYETQVVRD</sequence>
<accession>A0A7R9I402</accession>